<dbReference type="AlphaFoldDB" id="A0AAD5FYA5"/>
<dbReference type="CDD" id="cd01169">
    <property type="entry name" value="HMPP_kinase"/>
    <property type="match status" value="1"/>
</dbReference>
<dbReference type="Pfam" id="PF08543">
    <property type="entry name" value="Phos_pyr_kin"/>
    <property type="match status" value="1"/>
</dbReference>
<dbReference type="GO" id="GO:0008972">
    <property type="term" value="F:phosphomethylpyrimidine kinase activity"/>
    <property type="evidence" value="ECO:0007669"/>
    <property type="project" value="InterPro"/>
</dbReference>
<dbReference type="SUPFAM" id="SSF53613">
    <property type="entry name" value="Ribokinase-like"/>
    <property type="match status" value="1"/>
</dbReference>
<feature type="domain" description="Thiaminase-2/PQQC" evidence="1">
    <location>
        <begin position="328"/>
        <end position="540"/>
    </location>
</feature>
<organism evidence="3 4">
    <name type="scientific">Candida theae</name>
    <dbReference type="NCBI Taxonomy" id="1198502"/>
    <lineage>
        <taxon>Eukaryota</taxon>
        <taxon>Fungi</taxon>
        <taxon>Dikarya</taxon>
        <taxon>Ascomycota</taxon>
        <taxon>Saccharomycotina</taxon>
        <taxon>Pichiomycetes</taxon>
        <taxon>Debaryomycetaceae</taxon>
        <taxon>Candida/Lodderomyces clade</taxon>
        <taxon>Candida</taxon>
    </lineage>
</organism>
<dbReference type="InterPro" id="IPR004305">
    <property type="entry name" value="Thiaminase-2/PQQC"/>
</dbReference>
<dbReference type="GO" id="GO:0009228">
    <property type="term" value="P:thiamine biosynthetic process"/>
    <property type="evidence" value="ECO:0007669"/>
    <property type="project" value="InterPro"/>
</dbReference>
<dbReference type="NCBIfam" id="TIGR00097">
    <property type="entry name" value="HMP-P_kinase"/>
    <property type="match status" value="1"/>
</dbReference>
<dbReference type="InterPro" id="IPR013749">
    <property type="entry name" value="PM/HMP-P_kinase-1"/>
</dbReference>
<dbReference type="EMBL" id="JAIHNG010000121">
    <property type="protein sequence ID" value="KAI5957623.1"/>
    <property type="molecule type" value="Genomic_DNA"/>
</dbReference>
<dbReference type="Pfam" id="PF03070">
    <property type="entry name" value="TENA_THI-4"/>
    <property type="match status" value="1"/>
</dbReference>
<dbReference type="Proteomes" id="UP001204833">
    <property type="component" value="Unassembled WGS sequence"/>
</dbReference>
<proteinExistence type="predicted"/>
<dbReference type="RefSeq" id="XP_051608326.1">
    <property type="nucleotide sequence ID" value="XM_051752725.1"/>
</dbReference>
<dbReference type="InterPro" id="IPR004399">
    <property type="entry name" value="HMP/HMP-P_kinase_dom"/>
</dbReference>
<protein>
    <submittedName>
        <fullName evidence="3">THI20</fullName>
    </submittedName>
</protein>
<feature type="domain" description="Pyridoxamine kinase/Phosphomethylpyrimidine kinase" evidence="2">
    <location>
        <begin position="28"/>
        <end position="292"/>
    </location>
</feature>
<dbReference type="CDD" id="cd19367">
    <property type="entry name" value="TenA_C_ScTHI20-like"/>
    <property type="match status" value="1"/>
</dbReference>
<name>A0AAD5FYA5_9ASCO</name>
<keyword evidence="4" id="KW-1185">Reference proteome</keyword>
<evidence type="ECO:0000313" key="3">
    <source>
        <dbReference type="EMBL" id="KAI5957623.1"/>
    </source>
</evidence>
<evidence type="ECO:0000259" key="1">
    <source>
        <dbReference type="Pfam" id="PF03070"/>
    </source>
</evidence>
<gene>
    <name evidence="3" type="ORF">KGF57_003317</name>
</gene>
<dbReference type="PANTHER" id="PTHR20858">
    <property type="entry name" value="PHOSPHOMETHYLPYRIMIDINE KINASE"/>
    <property type="match status" value="1"/>
</dbReference>
<evidence type="ECO:0000259" key="2">
    <source>
        <dbReference type="Pfam" id="PF08543"/>
    </source>
</evidence>
<dbReference type="SUPFAM" id="SSF48613">
    <property type="entry name" value="Heme oxygenase-like"/>
    <property type="match status" value="1"/>
</dbReference>
<dbReference type="InterPro" id="IPR029056">
    <property type="entry name" value="Ribokinase-like"/>
</dbReference>
<sequence length="541" mass="60377">MKSESIKIKHPHSRDVKLPVVMTIAGSDSSGGAGIEADLKTFSAFGVYGATCITALTAQNTRGVVSFEKTSKELVAKILKANLDDFYGYDNAPLKVVKTGMLTKEAIEEIAKCNLDVKFVIDPVMVSTSGSQLFDLDGIKYCVEQLMQNAYLITPNIPEAKALYGLFKSPPELTNLEEFKKFVVELQSYIGCQNLLVKGGHILFDRNGDTTKNGTQIIDILYESESGKLTLFESKYINSENTHGTGCTLASAISANIANGKSIADAITISIDFIHKGMLQISKLGFGSGPLNHNLTPCTQVTQITEAGDNEVLKFSDDNTFIDFLTSHPKVRQTWQNYVEHPFVKKLAENCLPFESFFYYLKQDYHYLIIYARMHGLLASKAPTYQQTHAAATIIGEIITEIEHHKKRLKAYNVDYERDVEDLKPGKACIEYCDYLLDIGQKEDYLGIKVSLAPCLHGYAEAGVYGKKLRSENPVQIPEVYQGWLNEYASDWYAKADKEGRLALNALVVNGITRSRVEELVEIFREVSQLEINFWNEVLDI</sequence>
<comment type="caution">
    <text evidence="3">The sequence shown here is derived from an EMBL/GenBank/DDBJ whole genome shotgun (WGS) entry which is preliminary data.</text>
</comment>
<dbReference type="GeneID" id="76151376"/>
<dbReference type="GO" id="GO:0005829">
    <property type="term" value="C:cytosol"/>
    <property type="evidence" value="ECO:0007669"/>
    <property type="project" value="TreeGrafter"/>
</dbReference>
<reference evidence="3 4" key="1">
    <citation type="journal article" date="2022" name="DNA Res.">
        <title>Genome analysis of five recently described species of the CUG-Ser clade uncovers Candida theae as a new hybrid lineage with pathogenic potential in the Candida parapsilosis species complex.</title>
        <authorList>
            <person name="Mixao V."/>
            <person name="Del Olmo V."/>
            <person name="Hegedusova E."/>
            <person name="Saus E."/>
            <person name="Pryszcz L."/>
            <person name="Cillingova A."/>
            <person name="Nosek J."/>
            <person name="Gabaldon T."/>
        </authorList>
    </citation>
    <scope>NUCLEOTIDE SEQUENCE [LARGE SCALE GENOMIC DNA]</scope>
    <source>
        <strain evidence="3 4">CBS 12239</strain>
    </source>
</reference>
<dbReference type="PANTHER" id="PTHR20858:SF17">
    <property type="entry name" value="HYDROXYMETHYLPYRIMIDINE_PHOSPHOMETHYLPYRIMIDINE KINASE THI20-RELATED"/>
    <property type="match status" value="1"/>
</dbReference>
<dbReference type="Gene3D" id="1.20.910.10">
    <property type="entry name" value="Heme oxygenase-like"/>
    <property type="match status" value="1"/>
</dbReference>
<accession>A0AAD5FYA5</accession>
<dbReference type="Gene3D" id="3.40.1190.20">
    <property type="match status" value="1"/>
</dbReference>
<evidence type="ECO:0000313" key="4">
    <source>
        <dbReference type="Proteomes" id="UP001204833"/>
    </source>
</evidence>
<dbReference type="GO" id="GO:0008902">
    <property type="term" value="F:hydroxymethylpyrimidine kinase activity"/>
    <property type="evidence" value="ECO:0007669"/>
    <property type="project" value="TreeGrafter"/>
</dbReference>
<dbReference type="InterPro" id="IPR016084">
    <property type="entry name" value="Haem_Oase-like_multi-hlx"/>
</dbReference>